<reference evidence="1" key="1">
    <citation type="journal article" date="2020" name="New Phytol.">
        <title>Comparative genomics reveals dynamic genome evolution in host specialist ectomycorrhizal fungi.</title>
        <authorList>
            <person name="Lofgren L.A."/>
            <person name="Nguyen N.H."/>
            <person name="Vilgalys R."/>
            <person name="Ruytinx J."/>
            <person name="Liao H.L."/>
            <person name="Branco S."/>
            <person name="Kuo A."/>
            <person name="LaButti K."/>
            <person name="Lipzen A."/>
            <person name="Andreopoulos W."/>
            <person name="Pangilinan J."/>
            <person name="Riley R."/>
            <person name="Hundley H."/>
            <person name="Na H."/>
            <person name="Barry K."/>
            <person name="Grigoriev I.V."/>
            <person name="Stajich J.E."/>
            <person name="Kennedy P.G."/>
        </authorList>
    </citation>
    <scope>NUCLEOTIDE SEQUENCE</scope>
    <source>
        <strain evidence="1">DOB743</strain>
    </source>
</reference>
<gene>
    <name evidence="1" type="ORF">EV702DRAFT_1196677</name>
</gene>
<organism evidence="1 2">
    <name type="scientific">Suillus placidus</name>
    <dbReference type="NCBI Taxonomy" id="48579"/>
    <lineage>
        <taxon>Eukaryota</taxon>
        <taxon>Fungi</taxon>
        <taxon>Dikarya</taxon>
        <taxon>Basidiomycota</taxon>
        <taxon>Agaricomycotina</taxon>
        <taxon>Agaricomycetes</taxon>
        <taxon>Agaricomycetidae</taxon>
        <taxon>Boletales</taxon>
        <taxon>Suillineae</taxon>
        <taxon>Suillaceae</taxon>
        <taxon>Suillus</taxon>
    </lineage>
</organism>
<evidence type="ECO:0008006" key="3">
    <source>
        <dbReference type="Google" id="ProtNLM"/>
    </source>
</evidence>
<keyword evidence="2" id="KW-1185">Reference proteome</keyword>
<name>A0A9P6ZW47_9AGAM</name>
<protein>
    <recommendedName>
        <fullName evidence="3">KOW domain-containing protein</fullName>
    </recommendedName>
</protein>
<evidence type="ECO:0000313" key="2">
    <source>
        <dbReference type="Proteomes" id="UP000714275"/>
    </source>
</evidence>
<dbReference type="Proteomes" id="UP000714275">
    <property type="component" value="Unassembled WGS sequence"/>
</dbReference>
<comment type="caution">
    <text evidence="1">The sequence shown here is derived from an EMBL/GenBank/DDBJ whole genome shotgun (WGS) entry which is preliminary data.</text>
</comment>
<sequence>MIEQVYVPHPDDIRLHLQSGFNLSFVKKAEITYSMQMLQAGNCMHLIRGEFPLEIRTMVFAIKLKLAFKTYNEVKVVAGIYLGIQGHIISKMGDMYDICQHTTNKLVQVSQYYLDHCPLQYSLQGQFLPSQSVKPLPEHELIEIGDFIEVLVGQDFGKSGTVEWVSPGGVIVWFRHTISPEDNFRPLLIGALTSSVHHIRLPTTLKFTKEKGYDVRPGDSVSIVCGPKYMTTGVVQHVDLAKARLLLLSESDQSMFPLASQ</sequence>
<dbReference type="OrthoDB" id="2658650at2759"/>
<dbReference type="EMBL" id="JABBWD010000018">
    <property type="protein sequence ID" value="KAG1777879.1"/>
    <property type="molecule type" value="Genomic_DNA"/>
</dbReference>
<evidence type="ECO:0000313" key="1">
    <source>
        <dbReference type="EMBL" id="KAG1777879.1"/>
    </source>
</evidence>
<proteinExistence type="predicted"/>
<dbReference type="AlphaFoldDB" id="A0A9P6ZW47"/>
<accession>A0A9P6ZW47</accession>